<organism evidence="1 2">
    <name type="scientific">Mitosporidium daphniae</name>
    <dbReference type="NCBI Taxonomy" id="1485682"/>
    <lineage>
        <taxon>Eukaryota</taxon>
        <taxon>Fungi</taxon>
        <taxon>Fungi incertae sedis</taxon>
        <taxon>Microsporidia</taxon>
        <taxon>Mitosporidium</taxon>
    </lineage>
</organism>
<dbReference type="HOGENOM" id="CLU_1635805_0_0_1"/>
<gene>
    <name evidence="1" type="ORF">DI09_9p200</name>
</gene>
<protein>
    <submittedName>
        <fullName evidence="1">Uncharacterized protein</fullName>
    </submittedName>
</protein>
<name>A0A098VLH0_9MICR</name>
<dbReference type="EMBL" id="JMKJ01000612">
    <property type="protein sequence ID" value="KGG49937.1"/>
    <property type="molecule type" value="Genomic_DNA"/>
</dbReference>
<evidence type="ECO:0000313" key="1">
    <source>
        <dbReference type="EMBL" id="KGG49937.1"/>
    </source>
</evidence>
<dbReference type="RefSeq" id="XP_013236364.1">
    <property type="nucleotide sequence ID" value="XM_013380910.1"/>
</dbReference>
<reference evidence="1 2" key="1">
    <citation type="submission" date="2014-04" db="EMBL/GenBank/DDBJ databases">
        <title>A new species of microsporidia sheds light on the evolution of extreme parasitism.</title>
        <authorList>
            <person name="Haag K.L."/>
            <person name="James T.Y."/>
            <person name="Larsson R."/>
            <person name="Schaer T.M."/>
            <person name="Refardt D."/>
            <person name="Pombert J.-F."/>
            <person name="Ebert D."/>
        </authorList>
    </citation>
    <scope>NUCLEOTIDE SEQUENCE [LARGE SCALE GENOMIC DNA]</scope>
    <source>
        <strain evidence="1 2">UGP3</strain>
        <tissue evidence="1">Spores</tissue>
    </source>
</reference>
<evidence type="ECO:0000313" key="2">
    <source>
        <dbReference type="Proteomes" id="UP000029725"/>
    </source>
</evidence>
<comment type="caution">
    <text evidence="1">The sequence shown here is derived from an EMBL/GenBank/DDBJ whole genome shotgun (WGS) entry which is preliminary data.</text>
</comment>
<proteinExistence type="predicted"/>
<sequence length="162" mass="19069">MRRLIRNYSGTNGDFWKALKIAIEPKVQCKPHDLRELKVVPEYFTSYIPKVVADKHLKIEKEEAKLHARQEEEVFLVSNHAIREDPKGCLQSRLKKDPICMPMVRRPILWKISQYALQRSPMLSIKCFTGFFLARIRCKGMNASMMYKLQRSRWMPSSSRAK</sequence>
<dbReference type="Proteomes" id="UP000029725">
    <property type="component" value="Unassembled WGS sequence"/>
</dbReference>
<keyword evidence="2" id="KW-1185">Reference proteome</keyword>
<dbReference type="VEuPathDB" id="MicrosporidiaDB:DI09_9p200"/>
<accession>A0A098VLH0</accession>
<dbReference type="GeneID" id="25261171"/>
<dbReference type="AlphaFoldDB" id="A0A098VLH0"/>